<evidence type="ECO:0000256" key="2">
    <source>
        <dbReference type="ARBA" id="ARBA00022517"/>
    </source>
</evidence>
<evidence type="ECO:0000313" key="7">
    <source>
        <dbReference type="EMBL" id="TCU63663.1"/>
    </source>
</evidence>
<proteinExistence type="inferred from homology"/>
<dbReference type="GO" id="GO:0004518">
    <property type="term" value="F:nuclease activity"/>
    <property type="evidence" value="ECO:0007669"/>
    <property type="project" value="UniProtKB-KW"/>
</dbReference>
<dbReference type="InterPro" id="IPR005227">
    <property type="entry name" value="YqgF"/>
</dbReference>
<dbReference type="Proteomes" id="UP000295773">
    <property type="component" value="Unassembled WGS sequence"/>
</dbReference>
<dbReference type="InterPro" id="IPR012337">
    <property type="entry name" value="RNaseH-like_sf"/>
</dbReference>
<keyword evidence="1 5" id="KW-0963">Cytoplasm</keyword>
<keyword evidence="2 5" id="KW-0690">Ribosome biogenesis</keyword>
<keyword evidence="4 5" id="KW-0378">Hydrolase</keyword>
<evidence type="ECO:0000259" key="6">
    <source>
        <dbReference type="SMART" id="SM00732"/>
    </source>
</evidence>
<dbReference type="GO" id="GO:0000967">
    <property type="term" value="P:rRNA 5'-end processing"/>
    <property type="evidence" value="ECO:0007669"/>
    <property type="project" value="UniProtKB-UniRule"/>
</dbReference>
<dbReference type="PANTHER" id="PTHR33317">
    <property type="entry name" value="POLYNUCLEOTIDYL TRANSFERASE, RIBONUCLEASE H-LIKE SUPERFAMILY PROTEIN"/>
    <property type="match status" value="1"/>
</dbReference>
<comment type="function">
    <text evidence="5">Could be a nuclease involved in processing of the 5'-end of pre-16S rRNA.</text>
</comment>
<reference evidence="7 8" key="1">
    <citation type="submission" date="2019-03" db="EMBL/GenBank/DDBJ databases">
        <title>Genomic Encyclopedia of Type Strains, Phase IV (KMG-IV): sequencing the most valuable type-strain genomes for metagenomic binning, comparative biology and taxonomic classification.</title>
        <authorList>
            <person name="Goeker M."/>
        </authorList>
    </citation>
    <scope>NUCLEOTIDE SEQUENCE [LARGE SCALE GENOMIC DNA]</scope>
    <source>
        <strain evidence="7 8">DSM 29481</strain>
    </source>
</reference>
<name>A0A4V2VLF8_9FIRM</name>
<dbReference type="InterPro" id="IPR037027">
    <property type="entry name" value="YqgF/RNaseH-like_dom_sf"/>
</dbReference>
<sequence length="140" mass="15739">MRILGLDLGSRTLGVSVSDALGMIARPVETIRFEQDDYDSALTQIKKYIDEFQVKKAVLGLPKHMNGDVGIRGEISIMFKEKLETLGVEVILWDERLTTVAAERILISADVSRKKRKKVIDQMAAVQILQGYLDRNHQGL</sequence>
<dbReference type="EC" id="3.1.-.-" evidence="5"/>
<feature type="domain" description="YqgF/RNase H-like" evidence="6">
    <location>
        <begin position="1"/>
        <end position="102"/>
    </location>
</feature>
<gene>
    <name evidence="7" type="ORF">EDD61_101318</name>
</gene>
<dbReference type="RefSeq" id="WP_008688729.1">
    <property type="nucleotide sequence ID" value="NZ_AP024510.1"/>
</dbReference>
<organism evidence="7 8">
    <name type="scientific">Longicatena caecimuris</name>
    <dbReference type="NCBI Taxonomy" id="1796635"/>
    <lineage>
        <taxon>Bacteria</taxon>
        <taxon>Bacillati</taxon>
        <taxon>Bacillota</taxon>
        <taxon>Erysipelotrichia</taxon>
        <taxon>Erysipelotrichales</taxon>
        <taxon>Erysipelotrichaceae</taxon>
        <taxon>Longicatena</taxon>
    </lineage>
</organism>
<dbReference type="EMBL" id="SMBP01000001">
    <property type="protein sequence ID" value="TCU63663.1"/>
    <property type="molecule type" value="Genomic_DNA"/>
</dbReference>
<dbReference type="GO" id="GO:0016788">
    <property type="term" value="F:hydrolase activity, acting on ester bonds"/>
    <property type="evidence" value="ECO:0007669"/>
    <property type="project" value="UniProtKB-UniRule"/>
</dbReference>
<evidence type="ECO:0000256" key="4">
    <source>
        <dbReference type="ARBA" id="ARBA00022801"/>
    </source>
</evidence>
<dbReference type="GeneID" id="73795479"/>
<protein>
    <recommendedName>
        <fullName evidence="5">Putative pre-16S rRNA nuclease</fullName>
        <ecNumber evidence="5">3.1.-.-</ecNumber>
    </recommendedName>
</protein>
<comment type="subcellular location">
    <subcellularLocation>
        <location evidence="5">Cytoplasm</location>
    </subcellularLocation>
</comment>
<dbReference type="Pfam" id="PF03652">
    <property type="entry name" value="RuvX"/>
    <property type="match status" value="1"/>
</dbReference>
<keyword evidence="8" id="KW-1185">Reference proteome</keyword>
<dbReference type="NCBIfam" id="TIGR00250">
    <property type="entry name" value="RNAse_H_YqgF"/>
    <property type="match status" value="1"/>
</dbReference>
<dbReference type="CDD" id="cd16964">
    <property type="entry name" value="YqgF"/>
    <property type="match status" value="1"/>
</dbReference>
<keyword evidence="3 5" id="KW-0540">Nuclease</keyword>
<dbReference type="HAMAP" id="MF_00651">
    <property type="entry name" value="Nuclease_YqgF"/>
    <property type="match status" value="1"/>
</dbReference>
<accession>A0A4V2VLF8</accession>
<dbReference type="AlphaFoldDB" id="A0A4V2VLF8"/>
<dbReference type="SUPFAM" id="SSF53098">
    <property type="entry name" value="Ribonuclease H-like"/>
    <property type="match status" value="1"/>
</dbReference>
<evidence type="ECO:0000256" key="5">
    <source>
        <dbReference type="HAMAP-Rule" id="MF_00651"/>
    </source>
</evidence>
<evidence type="ECO:0000313" key="8">
    <source>
        <dbReference type="Proteomes" id="UP000295773"/>
    </source>
</evidence>
<comment type="similarity">
    <text evidence="5">Belongs to the YqgF HJR family.</text>
</comment>
<dbReference type="GO" id="GO:0005829">
    <property type="term" value="C:cytosol"/>
    <property type="evidence" value="ECO:0007669"/>
    <property type="project" value="TreeGrafter"/>
</dbReference>
<evidence type="ECO:0000256" key="3">
    <source>
        <dbReference type="ARBA" id="ARBA00022722"/>
    </source>
</evidence>
<dbReference type="Gene3D" id="3.30.420.140">
    <property type="entry name" value="YqgF/RNase H-like domain"/>
    <property type="match status" value="1"/>
</dbReference>
<evidence type="ECO:0000256" key="1">
    <source>
        <dbReference type="ARBA" id="ARBA00022490"/>
    </source>
</evidence>
<dbReference type="PANTHER" id="PTHR33317:SF4">
    <property type="entry name" value="POLYNUCLEOTIDYL TRANSFERASE, RIBONUCLEASE H-LIKE SUPERFAMILY PROTEIN"/>
    <property type="match status" value="1"/>
</dbReference>
<dbReference type="InterPro" id="IPR006641">
    <property type="entry name" value="YqgF/RNaseH-like_dom"/>
</dbReference>
<dbReference type="SMART" id="SM00732">
    <property type="entry name" value="YqgFc"/>
    <property type="match status" value="1"/>
</dbReference>
<comment type="caution">
    <text evidence="7">The sequence shown here is derived from an EMBL/GenBank/DDBJ whole genome shotgun (WGS) entry which is preliminary data.</text>
</comment>